<dbReference type="RefSeq" id="WP_109368206.1">
    <property type="nucleotide sequence ID" value="NZ_OOFM01000005.1"/>
</dbReference>
<dbReference type="PROSITE" id="PS50970">
    <property type="entry name" value="HCY"/>
    <property type="match status" value="1"/>
</dbReference>
<feature type="domain" description="B12-binding N-terminal" evidence="29">
    <location>
        <begin position="665"/>
        <end position="759"/>
    </location>
</feature>
<dbReference type="CDD" id="cd02069">
    <property type="entry name" value="methionine_synthase_B12_BD"/>
    <property type="match status" value="1"/>
</dbReference>
<organism evidence="30 31">
    <name type="scientific">Ochrobactrum soli</name>
    <dbReference type="NCBI Taxonomy" id="2448455"/>
    <lineage>
        <taxon>Bacteria</taxon>
        <taxon>Pseudomonadati</taxon>
        <taxon>Pseudomonadota</taxon>
        <taxon>Alphaproteobacteria</taxon>
        <taxon>Hyphomicrobiales</taxon>
        <taxon>Brucellaceae</taxon>
        <taxon>Brucella/Ochrobactrum group</taxon>
        <taxon>Ochrobactrum</taxon>
    </lineage>
</organism>
<comment type="function">
    <text evidence="18 21">Catalyzes the transfer of a methyl group from methyl-cobalamin to homocysteine, yielding enzyme-bound cob(I)alamin and methionine. Subsequently, remethylates the cofactor using methyltetrahydrofolate.</text>
</comment>
<dbReference type="InterPro" id="IPR006158">
    <property type="entry name" value="Cobalamin-bd"/>
</dbReference>
<dbReference type="GO" id="GO:0050667">
    <property type="term" value="P:homocysteine metabolic process"/>
    <property type="evidence" value="ECO:0007669"/>
    <property type="project" value="TreeGrafter"/>
</dbReference>
<keyword evidence="12 21" id="KW-0949">S-adenosyl-L-methionine</keyword>
<feature type="binding site" evidence="23">
    <location>
        <position position="886"/>
    </location>
    <ligand>
        <name>methylcob(III)alamin</name>
        <dbReference type="ChEBI" id="CHEBI:28115"/>
    </ligand>
</feature>
<dbReference type="GO" id="GO:0008705">
    <property type="term" value="F:methionine synthase activity"/>
    <property type="evidence" value="ECO:0007669"/>
    <property type="project" value="UniProtKB-UniRule"/>
</dbReference>
<feature type="binding site" evidence="23">
    <location>
        <position position="1162"/>
    </location>
    <ligand>
        <name>S-adenosyl-L-methionine</name>
        <dbReference type="ChEBI" id="CHEBI:59789"/>
    </ligand>
</feature>
<dbReference type="NCBIfam" id="NF007024">
    <property type="entry name" value="PRK09490.1"/>
    <property type="match status" value="1"/>
</dbReference>
<feature type="binding site" evidence="22 24">
    <location>
        <position position="263"/>
    </location>
    <ligand>
        <name>Zn(2+)</name>
        <dbReference type="ChEBI" id="CHEBI:29105"/>
    </ligand>
</feature>
<evidence type="ECO:0000256" key="7">
    <source>
        <dbReference type="ARBA" id="ARBA00013998"/>
    </source>
</evidence>
<dbReference type="InterPro" id="IPR037010">
    <property type="entry name" value="VitB12-dep_Met_synth_activ_sf"/>
</dbReference>
<dbReference type="SUPFAM" id="SSF56507">
    <property type="entry name" value="Methionine synthase activation domain-like"/>
    <property type="match status" value="1"/>
</dbReference>
<dbReference type="InterPro" id="IPR036724">
    <property type="entry name" value="Cobalamin-bd_sf"/>
</dbReference>
<dbReference type="Pfam" id="PF02607">
    <property type="entry name" value="B12-binding_2"/>
    <property type="match status" value="1"/>
</dbReference>
<dbReference type="InterPro" id="IPR004223">
    <property type="entry name" value="VitB12-dep_Met_synth_activ_dom"/>
</dbReference>
<dbReference type="SMART" id="SM01018">
    <property type="entry name" value="B12-binding_2"/>
    <property type="match status" value="1"/>
</dbReference>
<accession>A0A2P9HKK6</accession>
<feature type="binding site" evidence="23">
    <location>
        <begin position="781"/>
        <end position="785"/>
    </location>
    <ligand>
        <name>methylcob(III)alamin</name>
        <dbReference type="ChEBI" id="CHEBI:28115"/>
    </ligand>
</feature>
<dbReference type="UniPathway" id="UPA00051">
    <property type="reaction ID" value="UER00081"/>
</dbReference>
<keyword evidence="16 21" id="KW-0486">Methionine biosynthesis</keyword>
<dbReference type="InterPro" id="IPR003759">
    <property type="entry name" value="Cbl-bd_cap"/>
</dbReference>
<dbReference type="SUPFAM" id="SSF51717">
    <property type="entry name" value="Dihydropteroate synthetase-like"/>
    <property type="match status" value="1"/>
</dbReference>
<evidence type="ECO:0000259" key="25">
    <source>
        <dbReference type="PROSITE" id="PS50970"/>
    </source>
</evidence>
<dbReference type="SUPFAM" id="SSF82282">
    <property type="entry name" value="Homocysteine S-methyltransferase"/>
    <property type="match status" value="1"/>
</dbReference>
<dbReference type="Gene3D" id="3.20.20.20">
    <property type="entry name" value="Dihydropteroate synthase-like"/>
    <property type="match status" value="1"/>
</dbReference>
<dbReference type="PIRSF" id="PIRSF000381">
    <property type="entry name" value="MetH"/>
    <property type="match status" value="1"/>
</dbReference>
<evidence type="ECO:0000256" key="21">
    <source>
        <dbReference type="PIRNR" id="PIRNR000381"/>
    </source>
</evidence>
<dbReference type="GO" id="GO:0046653">
    <property type="term" value="P:tetrahydrofolate metabolic process"/>
    <property type="evidence" value="ECO:0007669"/>
    <property type="project" value="TreeGrafter"/>
</dbReference>
<keyword evidence="10 21" id="KW-0846">Cobalamin</keyword>
<evidence type="ECO:0000259" key="26">
    <source>
        <dbReference type="PROSITE" id="PS50972"/>
    </source>
</evidence>
<comment type="similarity">
    <text evidence="5">Belongs to the vitamin-B12 dependent methionine synthase family.</text>
</comment>
<dbReference type="FunFam" id="1.10.1240.10:FF:000001">
    <property type="entry name" value="Methionine synthase"/>
    <property type="match status" value="1"/>
</dbReference>
<name>A0A2P9HKK6_9HYPH</name>
<evidence type="ECO:0000256" key="3">
    <source>
        <dbReference type="ARBA" id="ARBA00001956"/>
    </source>
</evidence>
<dbReference type="InterPro" id="IPR050554">
    <property type="entry name" value="Met_Synthase/Corrinoid"/>
</dbReference>
<dbReference type="GO" id="GO:0032259">
    <property type="term" value="P:methylation"/>
    <property type="evidence" value="ECO:0007669"/>
    <property type="project" value="UniProtKB-KW"/>
</dbReference>
<evidence type="ECO:0000256" key="4">
    <source>
        <dbReference type="ARBA" id="ARBA00005178"/>
    </source>
</evidence>
<evidence type="ECO:0000256" key="11">
    <source>
        <dbReference type="ARBA" id="ARBA00022679"/>
    </source>
</evidence>
<evidence type="ECO:0000256" key="1">
    <source>
        <dbReference type="ARBA" id="ARBA00001700"/>
    </source>
</evidence>
<evidence type="ECO:0000256" key="12">
    <source>
        <dbReference type="ARBA" id="ARBA00022691"/>
    </source>
</evidence>
<dbReference type="Pfam" id="PF02310">
    <property type="entry name" value="B12-binding"/>
    <property type="match status" value="1"/>
</dbReference>
<dbReference type="InterPro" id="IPR036589">
    <property type="entry name" value="HCY_dom_sf"/>
</dbReference>
<dbReference type="GO" id="GO:0031419">
    <property type="term" value="F:cobalamin binding"/>
    <property type="evidence" value="ECO:0007669"/>
    <property type="project" value="UniProtKB-UniRule"/>
</dbReference>
<dbReference type="InterPro" id="IPR000489">
    <property type="entry name" value="Pterin-binding_dom"/>
</dbReference>
<evidence type="ECO:0000259" key="27">
    <source>
        <dbReference type="PROSITE" id="PS50974"/>
    </source>
</evidence>
<dbReference type="InterPro" id="IPR011005">
    <property type="entry name" value="Dihydropteroate_synth-like_sf"/>
</dbReference>
<proteinExistence type="inferred from homology"/>
<protein>
    <recommendedName>
        <fullName evidence="7 20">Methionine synthase</fullName>
        <ecNumber evidence="6 20">2.1.1.13</ecNumber>
    </recommendedName>
    <alternativeName>
        <fullName evidence="19 21">5-methyltetrahydrofolate--homocysteine methyltransferase</fullName>
    </alternativeName>
</protein>
<evidence type="ECO:0000256" key="16">
    <source>
        <dbReference type="ARBA" id="ARBA00023167"/>
    </source>
</evidence>
<evidence type="ECO:0000256" key="6">
    <source>
        <dbReference type="ARBA" id="ARBA00012032"/>
    </source>
</evidence>
<dbReference type="Gene3D" id="3.20.20.330">
    <property type="entry name" value="Homocysteine-binding-like domain"/>
    <property type="match status" value="1"/>
</dbReference>
<dbReference type="PANTHER" id="PTHR45833:SF1">
    <property type="entry name" value="METHIONINE SYNTHASE"/>
    <property type="match status" value="1"/>
</dbReference>
<dbReference type="InterPro" id="IPR033706">
    <property type="entry name" value="Met_synthase_B12-bd"/>
</dbReference>
<comment type="pathway">
    <text evidence="4 21">Amino-acid biosynthesis; L-methionine biosynthesis via de novo pathway; L-methionine from L-homocysteine (MetH route): step 1/1.</text>
</comment>
<keyword evidence="17 21" id="KW-0170">Cobalt</keyword>
<dbReference type="Gene3D" id="1.10.1240.10">
    <property type="entry name" value="Methionine synthase domain"/>
    <property type="match status" value="1"/>
</dbReference>
<dbReference type="InterPro" id="IPR036594">
    <property type="entry name" value="Meth_synthase_dom"/>
</dbReference>
<evidence type="ECO:0000256" key="19">
    <source>
        <dbReference type="ARBA" id="ARBA00031040"/>
    </source>
</evidence>
<dbReference type="CDD" id="cd00740">
    <property type="entry name" value="MeTr"/>
    <property type="match status" value="1"/>
</dbReference>
<dbReference type="GO" id="GO:0008270">
    <property type="term" value="F:zinc ion binding"/>
    <property type="evidence" value="ECO:0007669"/>
    <property type="project" value="UniProtKB-UniRule"/>
</dbReference>
<reference evidence="31" key="1">
    <citation type="submission" date="2017-12" db="EMBL/GenBank/DDBJ databases">
        <authorList>
            <person name="Diaz M."/>
        </authorList>
    </citation>
    <scope>NUCLEOTIDE SEQUENCE [LARGE SCALE GENOMIC DNA]</scope>
    <source>
        <strain evidence="31">FI11154</strain>
    </source>
</reference>
<dbReference type="FunFam" id="3.20.20.20:FF:000002">
    <property type="entry name" value="Methionine synthase"/>
    <property type="match status" value="1"/>
</dbReference>
<evidence type="ECO:0000256" key="10">
    <source>
        <dbReference type="ARBA" id="ARBA00022628"/>
    </source>
</evidence>
<evidence type="ECO:0000256" key="14">
    <source>
        <dbReference type="ARBA" id="ARBA00022737"/>
    </source>
</evidence>
<feature type="binding site" evidence="23">
    <location>
        <position position="833"/>
    </location>
    <ligand>
        <name>methylcob(III)alamin</name>
        <dbReference type="ChEBI" id="CHEBI:28115"/>
    </ligand>
</feature>
<dbReference type="Gene3D" id="3.10.196.10">
    <property type="entry name" value="Vitamin B12-dependent methionine synthase, activation domain"/>
    <property type="match status" value="1"/>
</dbReference>
<evidence type="ECO:0000256" key="5">
    <source>
        <dbReference type="ARBA" id="ARBA00010398"/>
    </source>
</evidence>
<dbReference type="Gene3D" id="1.10.288.10">
    <property type="entry name" value="Cobalamin-dependent Methionine Synthase, domain 2"/>
    <property type="match status" value="1"/>
</dbReference>
<feature type="domain" description="B12-binding" evidence="28">
    <location>
        <begin position="771"/>
        <end position="907"/>
    </location>
</feature>
<dbReference type="AlphaFoldDB" id="A0A2P9HKK6"/>
<dbReference type="PROSITE" id="PS51337">
    <property type="entry name" value="B12_BINDING_NTER"/>
    <property type="match status" value="1"/>
</dbReference>
<sequence length="1262" mass="138399">MASSLDDLFGATAAQPDGSEVLAALTKAARERILILDGAMGTQIQGLGFHEEHFRGERFGACDCQLQGNNDLLTLTQPKAIEEIHYAYAIAGADILETNTFSSTTIAQADYGMEEQVYELNRDGARLARRAALRAEQKDGRRRFVAGALGPTNRTASLSPDVNNPGFRAVTFDDLRVAYAEQIRGLIDGGSDIILIETIFDTLNAKAAVFASEQVFEEKGIFLPVMISGTITDLSGRTLSGQTPTAFWHSLRHAKPFTIGLNCALGANAMRAHLDELSNIADTFICAYPNAGLPNEFGQYDETPEAMAAQIEGFARDGMVNVVGGCCGSTPDHIRAIAEAVAKHPPRKPAKVAPLMRLSGLEPFTLTEDIPFVNVGERTNVTGSARFRKLIKAGDFAAALDVARDQVANGAQIIDINMDEGLIDSEKAMVEFLNLIAAEPDIARVPIMIDSSKWEVIEAGLKCVQGKPVVNSISMKEGEEAFIHHAKLVRAYGAAVVVMAFDETGQADTEARKIEICSRAYKILTEQVGFPPEDIIFDPNIFAVATGIEEHNNYGVDFIEATRKIMATLPHVHVSGGVSNLSFSFRGNEPVREAMHAVFLYHAIQAGMDMGIVNAGQLAVYDAIDPELREACEDVVLNRRSDATERLLEIAERFRDSGSKEAKAQDLAWREWPVAKRLEHALVNGITEYIEADTEEARQAAERPLHVIEGPLMAGMNVVGDLFGAGKMFLPQVVKSARVMKQAVAVLLPYMEEEKRRNAENGIEGGERQSAGKVLMATVKGDVHDIGKNIVGVVLACNNYEIIDLGVMVPSQKILQVAREEKVDVIGLSGLITPSLDEMAHVAAEMEREGFDIPLLIGGATTSRVHTAVKIHPRYERGQTVYVIDASRAVGVVSSLLSPEAKGNYVDGIREEYAKVAAAHARSEAEKQRLPLARARANAHKLDWDAFAPVKPSFTGTKTFDDYDLAEIARYIDWTPFFQTWELKGRYPAILEDEKQGEAARQLWSDAQAMLTKIIDEKWFTPKAVVGFWPANAVGDDIRLFTDESRKEELATFFTLRQQLGKRDGRPNVAMSDFVAPVESGKQDYVGGFVVTAGIGEVAIAERFERANDDYSAILVKALADRFAEAFAELMHERVRKEFWAYATEETYTPEELIGEPYKGIRPAPGYPSQPDHTEKTTLFRLLDATAETGVELTESYAMWPGSSVSGLYIGHPESYYFGVAKVERDQVEDYANRKDMSVGEVERWLAPILNYTPGNVTDEAA</sequence>
<feature type="binding site" evidence="23">
    <location>
        <begin position="1217"/>
        <end position="1218"/>
    </location>
    <ligand>
        <name>S-adenosyl-L-methionine</name>
        <dbReference type="ChEBI" id="CHEBI:59789"/>
    </ligand>
</feature>
<comment type="domain">
    <text evidence="21">Modular enzyme with four functionally distinct domains. The isolated Hcy-binding domain catalyzes methyl transfer from free methylcobalamin to homocysteine. The Hcy-binding domain in association with the pterin-binding domain catalyzes the methylation of cob(I)alamin by methyltetrahydrofolate and the methylation of homocysteine. The B12-binding domain binds the cofactor. The AdoMet activation domain binds S-adenosyl-L-methionine. Under aerobic conditions cob(I)alamin can be converted to inactive cob(II)alamin. Reductive methylation by S-adenosyl-L-methionine and flavodoxin regenerates methylcobalamin.</text>
</comment>
<dbReference type="FunFam" id="3.20.20.330:FF:000001">
    <property type="entry name" value="Methionine synthase"/>
    <property type="match status" value="1"/>
</dbReference>
<dbReference type="Gene3D" id="3.40.50.280">
    <property type="entry name" value="Cobalamin-binding domain"/>
    <property type="match status" value="1"/>
</dbReference>
<evidence type="ECO:0000259" key="28">
    <source>
        <dbReference type="PROSITE" id="PS51332"/>
    </source>
</evidence>
<keyword evidence="11 21" id="KW-0808">Transferase</keyword>
<feature type="binding site" evidence="23">
    <location>
        <position position="829"/>
    </location>
    <ligand>
        <name>methylcob(III)alamin</name>
        <dbReference type="ChEBI" id="CHEBI:28115"/>
    </ligand>
</feature>
<evidence type="ECO:0000256" key="23">
    <source>
        <dbReference type="PIRSR" id="PIRSR000381-2"/>
    </source>
</evidence>
<evidence type="ECO:0000313" key="30">
    <source>
        <dbReference type="EMBL" id="SPL64330.1"/>
    </source>
</evidence>
<evidence type="ECO:0000256" key="15">
    <source>
        <dbReference type="ARBA" id="ARBA00022833"/>
    </source>
</evidence>
<evidence type="ECO:0000256" key="13">
    <source>
        <dbReference type="ARBA" id="ARBA00022723"/>
    </source>
</evidence>
<keyword evidence="13 21" id="KW-0479">Metal-binding</keyword>
<dbReference type="NCBIfam" id="TIGR02082">
    <property type="entry name" value="metH"/>
    <property type="match status" value="1"/>
</dbReference>
<evidence type="ECO:0000256" key="9">
    <source>
        <dbReference type="ARBA" id="ARBA00022605"/>
    </source>
</evidence>
<comment type="cofactor">
    <cofactor evidence="3 21 22">
        <name>methylcob(III)alamin</name>
        <dbReference type="ChEBI" id="CHEBI:28115"/>
    </cofactor>
</comment>
<comment type="cofactor">
    <cofactor evidence="2 21 24">
        <name>Zn(2+)</name>
        <dbReference type="ChEBI" id="CHEBI:29105"/>
    </cofactor>
</comment>
<dbReference type="FunFam" id="3.40.50.280:FF:000001">
    <property type="entry name" value="Methionine synthase"/>
    <property type="match status" value="1"/>
</dbReference>
<feature type="domain" description="Hcy-binding" evidence="25">
    <location>
        <begin position="22"/>
        <end position="341"/>
    </location>
</feature>
<keyword evidence="8 21" id="KW-0489">Methyltransferase</keyword>
<evidence type="ECO:0000256" key="22">
    <source>
        <dbReference type="PIRSR" id="PIRSR000381-1"/>
    </source>
</evidence>
<comment type="catalytic activity">
    <reaction evidence="1 21">
        <text>(6S)-5-methyl-5,6,7,8-tetrahydrofolate + L-homocysteine = (6S)-5,6,7,8-tetrahydrofolate + L-methionine</text>
        <dbReference type="Rhea" id="RHEA:11172"/>
        <dbReference type="ChEBI" id="CHEBI:18608"/>
        <dbReference type="ChEBI" id="CHEBI:57453"/>
        <dbReference type="ChEBI" id="CHEBI:57844"/>
        <dbReference type="ChEBI" id="CHEBI:58199"/>
        <dbReference type="EC" id="2.1.1.13"/>
    </reaction>
</comment>
<keyword evidence="14" id="KW-0677">Repeat</keyword>
<dbReference type="InterPro" id="IPR003726">
    <property type="entry name" value="HCY_dom"/>
</dbReference>
<gene>
    <name evidence="30" type="ORF">OHAE_197</name>
</gene>
<feature type="binding site" evidence="23">
    <location>
        <position position="709"/>
    </location>
    <ligand>
        <name>methylcob(III)alamin</name>
        <dbReference type="ChEBI" id="CHEBI:28115"/>
    </ligand>
</feature>
<evidence type="ECO:0000313" key="31">
    <source>
        <dbReference type="Proteomes" id="UP000246073"/>
    </source>
</evidence>
<evidence type="ECO:0000256" key="17">
    <source>
        <dbReference type="ARBA" id="ARBA00023285"/>
    </source>
</evidence>
<dbReference type="SUPFAM" id="SSF47644">
    <property type="entry name" value="Methionine synthase domain"/>
    <property type="match status" value="1"/>
</dbReference>
<evidence type="ECO:0000256" key="8">
    <source>
        <dbReference type="ARBA" id="ARBA00022603"/>
    </source>
</evidence>
<keyword evidence="9 21" id="KW-0028">Amino-acid biosynthesis</keyword>
<feature type="binding site" description="axial binding residue" evidence="22">
    <location>
        <position position="784"/>
    </location>
    <ligand>
        <name>methylcob(III)alamin</name>
        <dbReference type="ChEBI" id="CHEBI:28115"/>
    </ligand>
    <ligandPart>
        <name>Co</name>
        <dbReference type="ChEBI" id="CHEBI:27638"/>
    </ligandPart>
</feature>
<evidence type="ECO:0000256" key="24">
    <source>
        <dbReference type="PROSITE-ProRule" id="PRU00333"/>
    </source>
</evidence>
<dbReference type="Pfam" id="PF02574">
    <property type="entry name" value="S-methyl_trans"/>
    <property type="match status" value="1"/>
</dbReference>
<dbReference type="Pfam" id="PF02965">
    <property type="entry name" value="Met_synt_B12"/>
    <property type="match status" value="1"/>
</dbReference>
<feature type="domain" description="Pterin-binding" evidence="26">
    <location>
        <begin position="372"/>
        <end position="633"/>
    </location>
</feature>
<evidence type="ECO:0000256" key="2">
    <source>
        <dbReference type="ARBA" id="ARBA00001947"/>
    </source>
</evidence>
<dbReference type="InterPro" id="IPR011822">
    <property type="entry name" value="MetH"/>
</dbReference>
<feature type="binding site" evidence="23">
    <location>
        <position position="973"/>
    </location>
    <ligand>
        <name>S-adenosyl-L-methionine</name>
        <dbReference type="ChEBI" id="CHEBI:59789"/>
    </ligand>
</feature>
<evidence type="ECO:0000259" key="29">
    <source>
        <dbReference type="PROSITE" id="PS51337"/>
    </source>
</evidence>
<dbReference type="GO" id="GO:0005829">
    <property type="term" value="C:cytosol"/>
    <property type="evidence" value="ECO:0007669"/>
    <property type="project" value="TreeGrafter"/>
</dbReference>
<dbReference type="Proteomes" id="UP000246073">
    <property type="component" value="Unassembled WGS sequence"/>
</dbReference>
<dbReference type="PROSITE" id="PS50972">
    <property type="entry name" value="PTERIN_BINDING"/>
    <property type="match status" value="1"/>
</dbReference>
<dbReference type="Pfam" id="PF00809">
    <property type="entry name" value="Pterin_bind"/>
    <property type="match status" value="1"/>
</dbReference>
<dbReference type="PANTHER" id="PTHR45833">
    <property type="entry name" value="METHIONINE SYNTHASE"/>
    <property type="match status" value="1"/>
</dbReference>
<evidence type="ECO:0000256" key="20">
    <source>
        <dbReference type="NCBIfam" id="TIGR02082"/>
    </source>
</evidence>
<feature type="binding site" evidence="22 24">
    <location>
        <position position="326"/>
    </location>
    <ligand>
        <name>Zn(2+)</name>
        <dbReference type="ChEBI" id="CHEBI:29105"/>
    </ligand>
</feature>
<feature type="domain" description="AdoMet activation" evidence="27">
    <location>
        <begin position="923"/>
        <end position="1255"/>
    </location>
</feature>
<dbReference type="EMBL" id="OOFM01000005">
    <property type="protein sequence ID" value="SPL64330.1"/>
    <property type="molecule type" value="Genomic_DNA"/>
</dbReference>
<dbReference type="EC" id="2.1.1.13" evidence="6 20"/>
<dbReference type="PROSITE" id="PS50974">
    <property type="entry name" value="ADOMET_ACTIVATION"/>
    <property type="match status" value="1"/>
</dbReference>
<evidence type="ECO:0000256" key="18">
    <source>
        <dbReference type="ARBA" id="ARBA00025552"/>
    </source>
</evidence>
<dbReference type="SUPFAM" id="SSF52242">
    <property type="entry name" value="Cobalamin (vitamin B12)-binding domain"/>
    <property type="match status" value="1"/>
</dbReference>
<dbReference type="PROSITE" id="PS51332">
    <property type="entry name" value="B12_BINDING"/>
    <property type="match status" value="1"/>
</dbReference>
<feature type="binding site" evidence="22 24">
    <location>
        <position position="327"/>
    </location>
    <ligand>
        <name>Zn(2+)</name>
        <dbReference type="ChEBI" id="CHEBI:29105"/>
    </ligand>
</feature>
<keyword evidence="15 21" id="KW-0862">Zinc</keyword>